<comment type="pathway">
    <text evidence="3">Cofactor biosynthesis; tetrahydrofolate biosynthesis; 7,8-dihydrofolate from 2-amino-4-hydroxy-6-hydroxymethyl-7,8-dihydropteridine diphosphate and 4-aminobenzoate: step 1/2.</text>
</comment>
<dbReference type="AlphaFoldDB" id="A0A6J7LSU3"/>
<dbReference type="SUPFAM" id="SSF51717">
    <property type="entry name" value="Dihydropteroate synthetase-like"/>
    <property type="match status" value="1"/>
</dbReference>
<dbReference type="EMBL" id="CAFBNH010000001">
    <property type="protein sequence ID" value="CAB4934817.1"/>
    <property type="molecule type" value="Genomic_DNA"/>
</dbReference>
<dbReference type="GO" id="GO:0046656">
    <property type="term" value="P:folic acid biosynthetic process"/>
    <property type="evidence" value="ECO:0007669"/>
    <property type="project" value="UniProtKB-KW"/>
</dbReference>
<dbReference type="EC" id="2.5.1.15" evidence="4"/>
<protein>
    <recommendedName>
        <fullName evidence="4">dihydropteroate synthase</fullName>
        <ecNumber evidence="4">2.5.1.15</ecNumber>
    </recommendedName>
</protein>
<dbReference type="GO" id="GO:0046872">
    <property type="term" value="F:metal ion binding"/>
    <property type="evidence" value="ECO:0007669"/>
    <property type="project" value="UniProtKB-KW"/>
</dbReference>
<dbReference type="InterPro" id="IPR006390">
    <property type="entry name" value="DHP_synth_dom"/>
</dbReference>
<keyword evidence="7" id="KW-0460">Magnesium</keyword>
<evidence type="ECO:0000313" key="14">
    <source>
        <dbReference type="EMBL" id="CAB4822096.1"/>
    </source>
</evidence>
<dbReference type="EMBL" id="CAEZZW010000003">
    <property type="protein sequence ID" value="CAB4779333.1"/>
    <property type="molecule type" value="Genomic_DNA"/>
</dbReference>
<dbReference type="EMBL" id="CAEZXO010000004">
    <property type="protein sequence ID" value="CAB4692240.1"/>
    <property type="molecule type" value="Genomic_DNA"/>
</dbReference>
<dbReference type="PROSITE" id="PS00792">
    <property type="entry name" value="DHPS_1"/>
    <property type="match status" value="1"/>
</dbReference>
<proteinExistence type="predicted"/>
<dbReference type="EMBL" id="CAFBLD010000001">
    <property type="protein sequence ID" value="CAB4855753.1"/>
    <property type="molecule type" value="Genomic_DNA"/>
</dbReference>
<dbReference type="NCBIfam" id="TIGR01496">
    <property type="entry name" value="DHPS"/>
    <property type="match status" value="1"/>
</dbReference>
<evidence type="ECO:0000259" key="9">
    <source>
        <dbReference type="PROSITE" id="PS50972"/>
    </source>
</evidence>
<dbReference type="EMBL" id="CAFABH010000003">
    <property type="protein sequence ID" value="CAB4822096.1"/>
    <property type="molecule type" value="Genomic_DNA"/>
</dbReference>
<dbReference type="PANTHER" id="PTHR20941">
    <property type="entry name" value="FOLATE SYNTHESIS PROTEINS"/>
    <property type="match status" value="1"/>
</dbReference>
<dbReference type="InterPro" id="IPR011005">
    <property type="entry name" value="Dihydropteroate_synth-like_sf"/>
</dbReference>
<feature type="domain" description="Pterin-binding" evidence="9">
    <location>
        <begin position="13"/>
        <end position="266"/>
    </location>
</feature>
<evidence type="ECO:0000313" key="12">
    <source>
        <dbReference type="EMBL" id="CAB4715902.1"/>
    </source>
</evidence>
<reference evidence="17" key="1">
    <citation type="submission" date="2020-05" db="EMBL/GenBank/DDBJ databases">
        <authorList>
            <person name="Chiriac C."/>
            <person name="Salcher M."/>
            <person name="Ghai R."/>
            <person name="Kavagutti S V."/>
        </authorList>
    </citation>
    <scope>NUCLEOTIDE SEQUENCE</scope>
</reference>
<dbReference type="GO" id="GO:0004156">
    <property type="term" value="F:dihydropteroate synthase activity"/>
    <property type="evidence" value="ECO:0007669"/>
    <property type="project" value="UniProtKB-EC"/>
</dbReference>
<comment type="catalytic activity">
    <reaction evidence="1">
        <text>(7,8-dihydropterin-6-yl)methyl diphosphate + 4-aminobenzoate = 7,8-dihydropteroate + diphosphate</text>
        <dbReference type="Rhea" id="RHEA:19949"/>
        <dbReference type="ChEBI" id="CHEBI:17836"/>
        <dbReference type="ChEBI" id="CHEBI:17839"/>
        <dbReference type="ChEBI" id="CHEBI:33019"/>
        <dbReference type="ChEBI" id="CHEBI:72950"/>
        <dbReference type="EC" id="2.5.1.15"/>
    </reaction>
</comment>
<evidence type="ECO:0000256" key="8">
    <source>
        <dbReference type="ARBA" id="ARBA00022909"/>
    </source>
</evidence>
<evidence type="ECO:0000256" key="4">
    <source>
        <dbReference type="ARBA" id="ARBA00012458"/>
    </source>
</evidence>
<dbReference type="GO" id="GO:0005829">
    <property type="term" value="C:cytosol"/>
    <property type="evidence" value="ECO:0007669"/>
    <property type="project" value="TreeGrafter"/>
</dbReference>
<keyword evidence="6" id="KW-0479">Metal-binding</keyword>
<dbReference type="EMBL" id="CAFBOC010000001">
    <property type="protein sequence ID" value="CAB4968594.1"/>
    <property type="molecule type" value="Genomic_DNA"/>
</dbReference>
<dbReference type="EMBL" id="CAEZYM010000001">
    <property type="protein sequence ID" value="CAB4715902.1"/>
    <property type="molecule type" value="Genomic_DNA"/>
</dbReference>
<dbReference type="EMBL" id="CAFBQX010000003">
    <property type="protein sequence ID" value="CAB5072093.1"/>
    <property type="molecule type" value="Genomic_DNA"/>
</dbReference>
<dbReference type="CDD" id="cd00739">
    <property type="entry name" value="DHPS"/>
    <property type="match status" value="1"/>
</dbReference>
<name>A0A6J7LSU3_9ZZZZ</name>
<evidence type="ECO:0000256" key="6">
    <source>
        <dbReference type="ARBA" id="ARBA00022723"/>
    </source>
</evidence>
<evidence type="ECO:0000256" key="7">
    <source>
        <dbReference type="ARBA" id="ARBA00022842"/>
    </source>
</evidence>
<evidence type="ECO:0000256" key="3">
    <source>
        <dbReference type="ARBA" id="ARBA00004763"/>
    </source>
</evidence>
<accession>A0A6J7LSU3</accession>
<gene>
    <name evidence="11" type="ORF">UFOPK2510_00773</name>
    <name evidence="12" type="ORF">UFOPK2718_00125</name>
    <name evidence="13" type="ORF">UFOPK2936_00779</name>
    <name evidence="14" type="ORF">UFOPK3174_00296</name>
    <name evidence="15" type="ORF">UFOPK3328_00110</name>
    <name evidence="16" type="ORF">UFOPK3779_00110</name>
    <name evidence="17" type="ORF">UFOPK3913_00136</name>
    <name evidence="10" type="ORF">UFOPK4107_00529</name>
    <name evidence="18" type="ORF">UFOPK4403_00717</name>
</gene>
<evidence type="ECO:0000256" key="5">
    <source>
        <dbReference type="ARBA" id="ARBA00022679"/>
    </source>
</evidence>
<evidence type="ECO:0000313" key="16">
    <source>
        <dbReference type="EMBL" id="CAB4934817.1"/>
    </source>
</evidence>
<dbReference type="FunFam" id="3.20.20.20:FF:000006">
    <property type="entry name" value="Dihydropteroate synthase"/>
    <property type="match status" value="1"/>
</dbReference>
<evidence type="ECO:0000313" key="11">
    <source>
        <dbReference type="EMBL" id="CAB4692240.1"/>
    </source>
</evidence>
<dbReference type="PROSITE" id="PS00793">
    <property type="entry name" value="DHPS_2"/>
    <property type="match status" value="1"/>
</dbReference>
<evidence type="ECO:0000256" key="1">
    <source>
        <dbReference type="ARBA" id="ARBA00000012"/>
    </source>
</evidence>
<evidence type="ECO:0000313" key="10">
    <source>
        <dbReference type="EMBL" id="CAB4335067.1"/>
    </source>
</evidence>
<dbReference type="Pfam" id="PF00809">
    <property type="entry name" value="Pterin_bind"/>
    <property type="match status" value="1"/>
</dbReference>
<sequence length="272" mass="28414">MSLSKLSLPSNRTIVMGIINVTPDSFADGGRYDTAVTAIERGLEMIAEGVDIIDVGGESTRPGADRVSPQEEENRVIPVIQALAAAGAIVSIDTKRSMVASAAIQAGAKIVNDVSAGLSDSQMLSTVASLGCPYIAMHTRGNSKEMNSLATYQDVVAEVISELSARIADALAAGITKDNIVLDPGLGFAKEPEHNWALLRNLDALEALGYPVLVGASRKRFLGTLVGSDNPEDREAATIALTGLLARGGTWGVRVHSVKPHRDAIAVAGKFA</sequence>
<dbReference type="PROSITE" id="PS50972">
    <property type="entry name" value="PTERIN_BINDING"/>
    <property type="match status" value="1"/>
</dbReference>
<organism evidence="17">
    <name type="scientific">freshwater metagenome</name>
    <dbReference type="NCBI Taxonomy" id="449393"/>
    <lineage>
        <taxon>unclassified sequences</taxon>
        <taxon>metagenomes</taxon>
        <taxon>ecological metagenomes</taxon>
    </lineage>
</organism>
<evidence type="ECO:0000313" key="13">
    <source>
        <dbReference type="EMBL" id="CAB4779333.1"/>
    </source>
</evidence>
<keyword evidence="8" id="KW-0289">Folate biosynthesis</keyword>
<evidence type="ECO:0000256" key="2">
    <source>
        <dbReference type="ARBA" id="ARBA00001946"/>
    </source>
</evidence>
<evidence type="ECO:0000313" key="18">
    <source>
        <dbReference type="EMBL" id="CAB5072093.1"/>
    </source>
</evidence>
<evidence type="ECO:0000313" key="15">
    <source>
        <dbReference type="EMBL" id="CAB4855753.1"/>
    </source>
</evidence>
<dbReference type="PANTHER" id="PTHR20941:SF1">
    <property type="entry name" value="FOLIC ACID SYNTHESIS PROTEIN FOL1"/>
    <property type="match status" value="1"/>
</dbReference>
<dbReference type="EMBL" id="CAESAE010000003">
    <property type="protein sequence ID" value="CAB4335067.1"/>
    <property type="molecule type" value="Genomic_DNA"/>
</dbReference>
<evidence type="ECO:0000313" key="17">
    <source>
        <dbReference type="EMBL" id="CAB4968594.1"/>
    </source>
</evidence>
<dbReference type="GO" id="GO:0046654">
    <property type="term" value="P:tetrahydrofolate biosynthetic process"/>
    <property type="evidence" value="ECO:0007669"/>
    <property type="project" value="TreeGrafter"/>
</dbReference>
<comment type="cofactor">
    <cofactor evidence="2">
        <name>Mg(2+)</name>
        <dbReference type="ChEBI" id="CHEBI:18420"/>
    </cofactor>
</comment>
<dbReference type="InterPro" id="IPR045031">
    <property type="entry name" value="DHP_synth-like"/>
</dbReference>
<dbReference type="Gene3D" id="3.20.20.20">
    <property type="entry name" value="Dihydropteroate synthase-like"/>
    <property type="match status" value="1"/>
</dbReference>
<dbReference type="InterPro" id="IPR000489">
    <property type="entry name" value="Pterin-binding_dom"/>
</dbReference>
<keyword evidence="5" id="KW-0808">Transferase</keyword>